<keyword evidence="8" id="KW-0446">Lipid-binding</keyword>
<dbReference type="PROSITE" id="PS00410">
    <property type="entry name" value="G_DYNAMIN_1"/>
    <property type="match status" value="1"/>
</dbReference>
<evidence type="ECO:0000256" key="13">
    <source>
        <dbReference type="RuleBase" id="RU003932"/>
    </source>
</evidence>
<evidence type="ECO:0000256" key="9">
    <source>
        <dbReference type="ARBA" id="ARBA00023128"/>
    </source>
</evidence>
<evidence type="ECO:0000256" key="5">
    <source>
        <dbReference type="ARBA" id="ARBA00022741"/>
    </source>
</evidence>
<name>A0A1B6LEM6_9HEMI</name>
<sequence>MEALIPVINKLQDVFNTVGADAIQLPQIIVVGTQSSGKSSVIESLVGRTFLPRGTGIVTRCPLVIQLNYCPKDDRERRSSEEGTLNLEEWGKFLHTKGKVFTDFNEIRNEIEQETNRKAGHNKGVCSEPIVLKIYSSSVLNLSLVDLPGLTKVPVGDQPEDIEQQIKKLVVKYISNPNSIILAVVTANTDMATSESIKIARDVDVDGRRTLAVVTKLDLMDAGTDAIDILCGRVIPVKLGIIGVVNRSQQDINDKKSIKDALRDEAAYLQRKYPTLANRNGTPYLAKTLNRLLMHHIRDCVPDLKTRVNVMVSQFQSLLNSYGDDVSDKSQTLLQIITKFASAYCSTIEGTARNIETTELLVYIIVIL</sequence>
<dbReference type="InterPro" id="IPR019762">
    <property type="entry name" value="Dynamin_GTPase_CS"/>
</dbReference>
<evidence type="ECO:0000313" key="15">
    <source>
        <dbReference type="EMBL" id="JAT22137.1"/>
    </source>
</evidence>
<dbReference type="PANTHER" id="PTHR11566">
    <property type="entry name" value="DYNAMIN"/>
    <property type="match status" value="1"/>
</dbReference>
<evidence type="ECO:0000256" key="12">
    <source>
        <dbReference type="ARBA" id="ARBA00048040"/>
    </source>
</evidence>
<dbReference type="CDD" id="cd08771">
    <property type="entry name" value="DLP_1"/>
    <property type="match status" value="1"/>
</dbReference>
<dbReference type="GO" id="GO:0005741">
    <property type="term" value="C:mitochondrial outer membrane"/>
    <property type="evidence" value="ECO:0007669"/>
    <property type="project" value="UniProtKB-SubCell"/>
</dbReference>
<dbReference type="Pfam" id="PF01031">
    <property type="entry name" value="Dynamin_M"/>
    <property type="match status" value="1"/>
</dbReference>
<dbReference type="InterPro" id="IPR000375">
    <property type="entry name" value="Dynamin_stalk"/>
</dbReference>
<keyword evidence="5 13" id="KW-0547">Nucleotide-binding</keyword>
<evidence type="ECO:0000256" key="1">
    <source>
        <dbReference type="ARBA" id="ARBA00004294"/>
    </source>
</evidence>
<comment type="similarity">
    <text evidence="13">Belongs to the TRAFAC class dynamin-like GTPase superfamily. Dynamin/Fzo/YdjA family.</text>
</comment>
<protein>
    <recommendedName>
        <fullName evidence="3">dynamin GTPase</fullName>
        <ecNumber evidence="3">3.6.5.5</ecNumber>
    </recommendedName>
</protein>
<evidence type="ECO:0000256" key="4">
    <source>
        <dbReference type="ARBA" id="ARBA00022490"/>
    </source>
</evidence>
<dbReference type="GO" id="GO:0016559">
    <property type="term" value="P:peroxisome fission"/>
    <property type="evidence" value="ECO:0007669"/>
    <property type="project" value="TreeGrafter"/>
</dbReference>
<dbReference type="EC" id="3.6.5.5" evidence="3"/>
<dbReference type="InterPro" id="IPR022812">
    <property type="entry name" value="Dynamin"/>
</dbReference>
<feature type="domain" description="Dynamin-type G" evidence="14">
    <location>
        <begin position="22"/>
        <end position="302"/>
    </location>
</feature>
<dbReference type="Pfam" id="PF00350">
    <property type="entry name" value="Dynamin_N"/>
    <property type="match status" value="1"/>
</dbReference>
<evidence type="ECO:0000256" key="11">
    <source>
        <dbReference type="ARBA" id="ARBA00023136"/>
    </source>
</evidence>
<dbReference type="GO" id="GO:0005525">
    <property type="term" value="F:GTP binding"/>
    <property type="evidence" value="ECO:0007669"/>
    <property type="project" value="UniProtKB-KW"/>
</dbReference>
<keyword evidence="10 13" id="KW-0342">GTP-binding</keyword>
<evidence type="ECO:0000259" key="14">
    <source>
        <dbReference type="PROSITE" id="PS51718"/>
    </source>
</evidence>
<dbReference type="InterPro" id="IPR027417">
    <property type="entry name" value="P-loop_NTPase"/>
</dbReference>
<dbReference type="SUPFAM" id="SSF52540">
    <property type="entry name" value="P-loop containing nucleoside triphosphate hydrolases"/>
    <property type="match status" value="1"/>
</dbReference>
<keyword evidence="7" id="KW-0378">Hydrolase</keyword>
<organism evidence="15">
    <name type="scientific">Graphocephala atropunctata</name>
    <dbReference type="NCBI Taxonomy" id="36148"/>
    <lineage>
        <taxon>Eukaryota</taxon>
        <taxon>Metazoa</taxon>
        <taxon>Ecdysozoa</taxon>
        <taxon>Arthropoda</taxon>
        <taxon>Hexapoda</taxon>
        <taxon>Insecta</taxon>
        <taxon>Pterygota</taxon>
        <taxon>Neoptera</taxon>
        <taxon>Paraneoptera</taxon>
        <taxon>Hemiptera</taxon>
        <taxon>Auchenorrhyncha</taxon>
        <taxon>Membracoidea</taxon>
        <taxon>Cicadellidae</taxon>
        <taxon>Cicadellinae</taxon>
        <taxon>Cicadellini</taxon>
        <taxon>Graphocephala</taxon>
    </lineage>
</organism>
<dbReference type="GO" id="GO:0003924">
    <property type="term" value="F:GTPase activity"/>
    <property type="evidence" value="ECO:0007669"/>
    <property type="project" value="InterPro"/>
</dbReference>
<keyword evidence="6" id="KW-1000">Mitochondrion outer membrane</keyword>
<evidence type="ECO:0000256" key="3">
    <source>
        <dbReference type="ARBA" id="ARBA00011980"/>
    </source>
</evidence>
<dbReference type="GO" id="GO:0008289">
    <property type="term" value="F:lipid binding"/>
    <property type="evidence" value="ECO:0007669"/>
    <property type="project" value="UniProtKB-KW"/>
</dbReference>
<dbReference type="EMBL" id="GEBQ01017840">
    <property type="protein sequence ID" value="JAT22137.1"/>
    <property type="molecule type" value="Transcribed_RNA"/>
</dbReference>
<dbReference type="InterPro" id="IPR045063">
    <property type="entry name" value="Dynamin_N"/>
</dbReference>
<dbReference type="InterPro" id="IPR030381">
    <property type="entry name" value="G_DYNAMIN_dom"/>
</dbReference>
<dbReference type="PRINTS" id="PR00195">
    <property type="entry name" value="DYNAMIN"/>
</dbReference>
<comment type="subcellular location">
    <subcellularLocation>
        <location evidence="2">Cytoplasm</location>
        <location evidence="2">Cytosol</location>
    </subcellularLocation>
    <subcellularLocation>
        <location evidence="1">Mitochondrion outer membrane</location>
    </subcellularLocation>
</comment>
<dbReference type="SMART" id="SM00053">
    <property type="entry name" value="DYNc"/>
    <property type="match status" value="1"/>
</dbReference>
<dbReference type="InterPro" id="IPR001401">
    <property type="entry name" value="Dynamin_GTPase"/>
</dbReference>
<dbReference type="GO" id="GO:0008017">
    <property type="term" value="F:microtubule binding"/>
    <property type="evidence" value="ECO:0007669"/>
    <property type="project" value="TreeGrafter"/>
</dbReference>
<gene>
    <name evidence="15" type="ORF">g.6510</name>
</gene>
<dbReference type="GO" id="GO:0000266">
    <property type="term" value="P:mitochondrial fission"/>
    <property type="evidence" value="ECO:0007669"/>
    <property type="project" value="TreeGrafter"/>
</dbReference>
<dbReference type="AlphaFoldDB" id="A0A1B6LEM6"/>
<dbReference type="PROSITE" id="PS51718">
    <property type="entry name" value="G_DYNAMIN_2"/>
    <property type="match status" value="1"/>
</dbReference>
<keyword evidence="9" id="KW-0496">Mitochondrion</keyword>
<dbReference type="GO" id="GO:0048312">
    <property type="term" value="P:intracellular distribution of mitochondria"/>
    <property type="evidence" value="ECO:0007669"/>
    <property type="project" value="TreeGrafter"/>
</dbReference>
<dbReference type="Gene3D" id="3.40.50.300">
    <property type="entry name" value="P-loop containing nucleotide triphosphate hydrolases"/>
    <property type="match status" value="1"/>
</dbReference>
<proteinExistence type="inferred from homology"/>
<keyword evidence="11" id="KW-0472">Membrane</keyword>
<accession>A0A1B6LEM6</accession>
<evidence type="ECO:0000256" key="8">
    <source>
        <dbReference type="ARBA" id="ARBA00023121"/>
    </source>
</evidence>
<reference evidence="15" key="1">
    <citation type="submission" date="2015-11" db="EMBL/GenBank/DDBJ databases">
        <title>De novo transcriptome assembly of four potential Pierce s Disease insect vectors from Arizona vineyards.</title>
        <authorList>
            <person name="Tassone E.E."/>
        </authorList>
    </citation>
    <scope>NUCLEOTIDE SEQUENCE</scope>
</reference>
<dbReference type="GO" id="GO:0005829">
    <property type="term" value="C:cytosol"/>
    <property type="evidence" value="ECO:0007669"/>
    <property type="project" value="UniProtKB-SubCell"/>
</dbReference>
<evidence type="ECO:0000256" key="6">
    <source>
        <dbReference type="ARBA" id="ARBA00022787"/>
    </source>
</evidence>
<dbReference type="GO" id="GO:0006897">
    <property type="term" value="P:endocytosis"/>
    <property type="evidence" value="ECO:0007669"/>
    <property type="project" value="TreeGrafter"/>
</dbReference>
<comment type="catalytic activity">
    <reaction evidence="12">
        <text>GTP + H2O = GDP + phosphate + H(+)</text>
        <dbReference type="Rhea" id="RHEA:19669"/>
        <dbReference type="ChEBI" id="CHEBI:15377"/>
        <dbReference type="ChEBI" id="CHEBI:15378"/>
        <dbReference type="ChEBI" id="CHEBI:37565"/>
        <dbReference type="ChEBI" id="CHEBI:43474"/>
        <dbReference type="ChEBI" id="CHEBI:58189"/>
        <dbReference type="EC" id="3.6.5.5"/>
    </reaction>
</comment>
<keyword evidence="4" id="KW-0963">Cytoplasm</keyword>
<evidence type="ECO:0000256" key="7">
    <source>
        <dbReference type="ARBA" id="ARBA00022801"/>
    </source>
</evidence>
<dbReference type="GO" id="GO:0005874">
    <property type="term" value="C:microtubule"/>
    <property type="evidence" value="ECO:0007669"/>
    <property type="project" value="TreeGrafter"/>
</dbReference>
<evidence type="ECO:0000256" key="10">
    <source>
        <dbReference type="ARBA" id="ARBA00023134"/>
    </source>
</evidence>
<evidence type="ECO:0000256" key="2">
    <source>
        <dbReference type="ARBA" id="ARBA00004514"/>
    </source>
</evidence>
<dbReference type="PANTHER" id="PTHR11566:SF21">
    <property type="entry name" value="DYNAMIN RELATED PROTEIN 1, ISOFORM A"/>
    <property type="match status" value="1"/>
</dbReference>
<dbReference type="FunFam" id="3.40.50.300:FF:000172">
    <property type="entry name" value="Dynamin-1-like protein isoform 1"/>
    <property type="match status" value="1"/>
</dbReference>